<proteinExistence type="predicted"/>
<dbReference type="InterPro" id="IPR040807">
    <property type="entry name" value="DUF5522"/>
</dbReference>
<dbReference type="PANTHER" id="PTHR21037:SF2">
    <property type="entry name" value="SIMILAR TO NOVEL PROTEIN"/>
    <property type="match status" value="1"/>
</dbReference>
<sequence>MVINATRKLHRSSPRLFGQIYNWSRDCQCSYQCHEPTRRRISTQQLHSLSDPLLQHKAAKAFHCSDVTMIFGHIESEVKKHSTLLTDKDYINIIGSHATVIRLGKDCPVLEWKEAVSQVLKEHGVWHFKLKHFKRIILRKTNTKNFVVRGEINYSLDMGEGKSKPLNSIAPTLTEEVKRISASVNTPPVEQQPQFRQKSQLPELTDPVQIKQRFKFWELENELESKVEYDCLSDLEKRIHVCHGEAVQRGHFTYDDPETGDRVLTRLRHFLKGACCGSACRHCIYDHIKVPEVKKRGRRFNSAFWLYDDAVDEVDDNEEIKKRMNLYQKRK</sequence>
<name>A0A7R9B7F9_TIMSH</name>
<protein>
    <submittedName>
        <fullName evidence="1">Uncharacterized protein</fullName>
    </submittedName>
</protein>
<reference evidence="1" key="1">
    <citation type="submission" date="2020-11" db="EMBL/GenBank/DDBJ databases">
        <authorList>
            <person name="Tran Van P."/>
        </authorList>
    </citation>
    <scope>NUCLEOTIDE SEQUENCE</scope>
</reference>
<evidence type="ECO:0000313" key="1">
    <source>
        <dbReference type="EMBL" id="CAD7267347.1"/>
    </source>
</evidence>
<dbReference type="EMBL" id="OC009010">
    <property type="protein sequence ID" value="CAD7267347.1"/>
    <property type="molecule type" value="Genomic_DNA"/>
</dbReference>
<accession>A0A7R9B7F9</accession>
<dbReference type="AlphaFoldDB" id="A0A7R9B7F9"/>
<dbReference type="Pfam" id="PF17653">
    <property type="entry name" value="DUF5522"/>
    <property type="match status" value="1"/>
</dbReference>
<gene>
    <name evidence="1" type="ORF">TSIB3V08_LOCUS11354</name>
</gene>
<dbReference type="PANTHER" id="PTHR21037">
    <property type="entry name" value="39S RIBOSOMAL PROTEIN L14, MITOCHONDRIAL"/>
    <property type="match status" value="1"/>
</dbReference>
<organism evidence="1">
    <name type="scientific">Timema shepardi</name>
    <name type="common">Walking stick</name>
    <dbReference type="NCBI Taxonomy" id="629360"/>
    <lineage>
        <taxon>Eukaryota</taxon>
        <taxon>Metazoa</taxon>
        <taxon>Ecdysozoa</taxon>
        <taxon>Arthropoda</taxon>
        <taxon>Hexapoda</taxon>
        <taxon>Insecta</taxon>
        <taxon>Pterygota</taxon>
        <taxon>Neoptera</taxon>
        <taxon>Polyneoptera</taxon>
        <taxon>Phasmatodea</taxon>
        <taxon>Timematodea</taxon>
        <taxon>Timematoidea</taxon>
        <taxon>Timematidae</taxon>
        <taxon>Timema</taxon>
    </lineage>
</organism>